<reference evidence="2" key="1">
    <citation type="submission" date="2018-01" db="EMBL/GenBank/DDBJ databases">
        <authorList>
            <person name="Mao J.F."/>
        </authorList>
    </citation>
    <scope>NUCLEOTIDE SEQUENCE</scope>
    <source>
        <strain evidence="2">Huo1</strain>
        <tissue evidence="2">Leaf</tissue>
    </source>
</reference>
<evidence type="ECO:0000313" key="3">
    <source>
        <dbReference type="Proteomes" id="UP000298416"/>
    </source>
</evidence>
<dbReference type="Proteomes" id="UP000298416">
    <property type="component" value="Unassembled WGS sequence"/>
</dbReference>
<dbReference type="AlphaFoldDB" id="A0A8X8WQH4"/>
<proteinExistence type="predicted"/>
<comment type="caution">
    <text evidence="2">The sequence shown here is derived from an EMBL/GenBank/DDBJ whole genome shotgun (WGS) entry which is preliminary data.</text>
</comment>
<accession>A0A8X8WQH4</accession>
<protein>
    <submittedName>
        <fullName evidence="2">Uncharacterized protein</fullName>
    </submittedName>
</protein>
<evidence type="ECO:0000313" key="2">
    <source>
        <dbReference type="EMBL" id="KAG6398101.1"/>
    </source>
</evidence>
<organism evidence="2">
    <name type="scientific">Salvia splendens</name>
    <name type="common">Scarlet sage</name>
    <dbReference type="NCBI Taxonomy" id="180675"/>
    <lineage>
        <taxon>Eukaryota</taxon>
        <taxon>Viridiplantae</taxon>
        <taxon>Streptophyta</taxon>
        <taxon>Embryophyta</taxon>
        <taxon>Tracheophyta</taxon>
        <taxon>Spermatophyta</taxon>
        <taxon>Magnoliopsida</taxon>
        <taxon>eudicotyledons</taxon>
        <taxon>Gunneridae</taxon>
        <taxon>Pentapetalae</taxon>
        <taxon>asterids</taxon>
        <taxon>lamiids</taxon>
        <taxon>Lamiales</taxon>
        <taxon>Lamiaceae</taxon>
        <taxon>Nepetoideae</taxon>
        <taxon>Mentheae</taxon>
        <taxon>Salviinae</taxon>
        <taxon>Salvia</taxon>
        <taxon>Salvia subgen. Calosphace</taxon>
        <taxon>core Calosphace</taxon>
    </lineage>
</organism>
<feature type="region of interest" description="Disordered" evidence="1">
    <location>
        <begin position="68"/>
        <end position="91"/>
    </location>
</feature>
<reference evidence="2" key="2">
    <citation type="submission" date="2020-08" db="EMBL/GenBank/DDBJ databases">
        <title>Plant Genome Project.</title>
        <authorList>
            <person name="Zhang R.-G."/>
        </authorList>
    </citation>
    <scope>NUCLEOTIDE SEQUENCE</scope>
    <source>
        <strain evidence="2">Huo1</strain>
        <tissue evidence="2">Leaf</tissue>
    </source>
</reference>
<name>A0A8X8WQH4_SALSN</name>
<sequence length="102" mass="10452">MDFGLLLLLELRRGRDRPRRLHVRLRRVAAPRVDVVADPCHAAGVHGGARVRAGEAALHGLLCERGGAGAPHGRRPAGSGASAGVFSDADCGGAVRTDSAAG</sequence>
<keyword evidence="3" id="KW-1185">Reference proteome</keyword>
<gene>
    <name evidence="2" type="ORF">SASPL_139552</name>
</gene>
<evidence type="ECO:0000256" key="1">
    <source>
        <dbReference type="SAM" id="MobiDB-lite"/>
    </source>
</evidence>
<dbReference type="EMBL" id="PNBA02000015">
    <property type="protein sequence ID" value="KAG6398101.1"/>
    <property type="molecule type" value="Genomic_DNA"/>
</dbReference>